<dbReference type="EMBL" id="CAJNOH010000026">
    <property type="protein sequence ID" value="CAF0777435.1"/>
    <property type="molecule type" value="Genomic_DNA"/>
</dbReference>
<dbReference type="Proteomes" id="UP000663854">
    <property type="component" value="Unassembled WGS sequence"/>
</dbReference>
<sequence>MFTYNSTNNCSPICNYTDPCSTTLSYNNCNNIWINNKLNNYRTSNCYRPLQQFYKIIYNPMCRNNSSHMCFTCICCPSERYKTTNMTYGNFYYNTWTSTRKHLPINYDRSVFIRCYDDNNNNNKMRYQSLCNNRVKNCSIIPSQCDPQEIQCWTQSTSNICCPTDCCNNPTYITTNCIDYSNNDTCCSPCSQTIIPSYSYQTPSTTTNKICNMQVQCV</sequence>
<comment type="caution">
    <text evidence="1">The sequence shown here is derived from an EMBL/GenBank/DDBJ whole genome shotgun (WGS) entry which is preliminary data.</text>
</comment>
<evidence type="ECO:0000313" key="1">
    <source>
        <dbReference type="EMBL" id="CAF0777435.1"/>
    </source>
</evidence>
<organism evidence="1 3">
    <name type="scientific">Rotaria sordida</name>
    <dbReference type="NCBI Taxonomy" id="392033"/>
    <lineage>
        <taxon>Eukaryota</taxon>
        <taxon>Metazoa</taxon>
        <taxon>Spiralia</taxon>
        <taxon>Gnathifera</taxon>
        <taxon>Rotifera</taxon>
        <taxon>Eurotatoria</taxon>
        <taxon>Bdelloidea</taxon>
        <taxon>Philodinida</taxon>
        <taxon>Philodinidae</taxon>
        <taxon>Rotaria</taxon>
    </lineage>
</organism>
<evidence type="ECO:0000313" key="2">
    <source>
        <dbReference type="EMBL" id="CAF0808163.1"/>
    </source>
</evidence>
<gene>
    <name evidence="2" type="ORF">JXQ802_LOCUS4586</name>
    <name evidence="1" type="ORF">PYM288_LOCUS3437</name>
</gene>
<accession>A0A813R2A8</accession>
<evidence type="ECO:0000313" key="4">
    <source>
        <dbReference type="Proteomes" id="UP000663870"/>
    </source>
</evidence>
<evidence type="ECO:0000313" key="3">
    <source>
        <dbReference type="Proteomes" id="UP000663854"/>
    </source>
</evidence>
<proteinExistence type="predicted"/>
<protein>
    <submittedName>
        <fullName evidence="1">Uncharacterized protein</fullName>
    </submittedName>
</protein>
<name>A0A813R2A8_9BILA</name>
<dbReference type="AlphaFoldDB" id="A0A813R2A8"/>
<keyword evidence="4" id="KW-1185">Reference proteome</keyword>
<dbReference type="Proteomes" id="UP000663870">
    <property type="component" value="Unassembled WGS sequence"/>
</dbReference>
<reference evidence="1" key="1">
    <citation type="submission" date="2021-02" db="EMBL/GenBank/DDBJ databases">
        <authorList>
            <person name="Nowell W R."/>
        </authorList>
    </citation>
    <scope>NUCLEOTIDE SEQUENCE</scope>
</reference>
<dbReference type="EMBL" id="CAJNOL010000065">
    <property type="protein sequence ID" value="CAF0808163.1"/>
    <property type="molecule type" value="Genomic_DNA"/>
</dbReference>